<dbReference type="InterPro" id="IPR002509">
    <property type="entry name" value="NODB_dom"/>
</dbReference>
<accession>A0ABU0ZDT0</accession>
<reference evidence="2 3" key="1">
    <citation type="submission" date="2023-08" db="EMBL/GenBank/DDBJ databases">
        <title>Phytohabitans sansha sp. nov., isolated from marine sediment.</title>
        <authorList>
            <person name="Zhao Y."/>
            <person name="Yi K."/>
        </authorList>
    </citation>
    <scope>NUCLEOTIDE SEQUENCE [LARGE SCALE GENOMIC DNA]</scope>
    <source>
        <strain evidence="2 3">ZYX-F-186</strain>
    </source>
</reference>
<dbReference type="PANTHER" id="PTHR47561">
    <property type="entry name" value="POLYSACCHARIDE DEACETYLASE FAMILY PROTEIN (AFU_ORTHOLOGUE AFUA_6G05030)"/>
    <property type="match status" value="1"/>
</dbReference>
<dbReference type="SUPFAM" id="SSF88713">
    <property type="entry name" value="Glycoside hydrolase/deacetylase"/>
    <property type="match status" value="1"/>
</dbReference>
<keyword evidence="3" id="KW-1185">Reference proteome</keyword>
<dbReference type="PANTHER" id="PTHR47561:SF1">
    <property type="entry name" value="POLYSACCHARIDE DEACETYLASE FAMILY PROTEIN (AFU_ORTHOLOGUE AFUA_6G05030)"/>
    <property type="match status" value="1"/>
</dbReference>
<dbReference type="RefSeq" id="WP_308712472.1">
    <property type="nucleotide sequence ID" value="NZ_JAVHUY010000009.1"/>
</dbReference>
<dbReference type="Proteomes" id="UP001230908">
    <property type="component" value="Unassembled WGS sequence"/>
</dbReference>
<dbReference type="InterPro" id="IPR011330">
    <property type="entry name" value="Glyco_hydro/deAcase_b/a-brl"/>
</dbReference>
<evidence type="ECO:0000313" key="3">
    <source>
        <dbReference type="Proteomes" id="UP001230908"/>
    </source>
</evidence>
<evidence type="ECO:0000313" key="2">
    <source>
        <dbReference type="EMBL" id="MDQ7905200.1"/>
    </source>
</evidence>
<sequence length="316" mass="34035">MTGEAVRHEDGTPRWPDGYGCAALVTVNFDAEALLLAEPGMAGRQKTLSVLRYGATRGAGRLLDALAAAGVPSTWFTPAVTAEEHPGVVRDAVRSGHAVGLRGYAYEPLDRMPAAERTERLARAAELLQAVTGEPARGFRLPVGEWPPSLAAELARLGVAWSSSWYGDDTPFTLEAGAGRSIVEFPVHHALDDRIAFYWNVNPPIPAGQSRISPYGEVLENWLLELEGCRREGLLFVLQLHPEICGTPGRIGLVEELLATLAADPSVWRPTGDELARWWAAAHPANPPGHPADVFFDTSDPGALGRAGIRESETTR</sequence>
<dbReference type="Pfam" id="PF01522">
    <property type="entry name" value="Polysacc_deac_1"/>
    <property type="match status" value="1"/>
</dbReference>
<protein>
    <submittedName>
        <fullName evidence="2">Polysaccharide deacetylase family protein</fullName>
    </submittedName>
</protein>
<evidence type="ECO:0000259" key="1">
    <source>
        <dbReference type="Pfam" id="PF01522"/>
    </source>
</evidence>
<organism evidence="2 3">
    <name type="scientific">Phytohabitans maris</name>
    <dbReference type="NCBI Taxonomy" id="3071409"/>
    <lineage>
        <taxon>Bacteria</taxon>
        <taxon>Bacillati</taxon>
        <taxon>Actinomycetota</taxon>
        <taxon>Actinomycetes</taxon>
        <taxon>Micromonosporales</taxon>
        <taxon>Micromonosporaceae</taxon>
    </lineage>
</organism>
<name>A0ABU0ZDT0_9ACTN</name>
<comment type="caution">
    <text evidence="2">The sequence shown here is derived from an EMBL/GenBank/DDBJ whole genome shotgun (WGS) entry which is preliminary data.</text>
</comment>
<dbReference type="EMBL" id="JAVHUY010000009">
    <property type="protein sequence ID" value="MDQ7905200.1"/>
    <property type="molecule type" value="Genomic_DNA"/>
</dbReference>
<gene>
    <name evidence="2" type="ORF">RB614_11765</name>
</gene>
<dbReference type="Gene3D" id="3.20.20.370">
    <property type="entry name" value="Glycoside hydrolase/deacetylase"/>
    <property type="match status" value="1"/>
</dbReference>
<proteinExistence type="predicted"/>
<feature type="domain" description="NodB homology" evidence="1">
    <location>
        <begin position="59"/>
        <end position="159"/>
    </location>
</feature>